<evidence type="ECO:0000313" key="2">
    <source>
        <dbReference type="Proteomes" id="UP000321570"/>
    </source>
</evidence>
<sequence length="179" mass="21114">MDIMCFCFLDYFTLGLHRVGQLMYVDVQCTDSRKITGVKLRRAVPVDTPHTRRFRCSRPYAHLRASSYSGVRVRIFNVVEQNRHIILRDLGDGRRRMDAVLDDTAMRSSRMSVNTVMSEELYNRPGKRTDMRIFQTRDSHYRGGYTMKWTTVLTEIKFVISVKRRDTKKRNTRVIQVVI</sequence>
<dbReference type="EMBL" id="CABIJS010000377">
    <property type="protein sequence ID" value="VUZ50467.1"/>
    <property type="molecule type" value="Genomic_DNA"/>
</dbReference>
<keyword evidence="2" id="KW-1185">Reference proteome</keyword>
<dbReference type="AlphaFoldDB" id="A0A564YT72"/>
<gene>
    <name evidence="1" type="ORF">WMSIL1_LOCUS9409</name>
</gene>
<name>A0A564YT72_HYMDI</name>
<evidence type="ECO:0000313" key="1">
    <source>
        <dbReference type="EMBL" id="VUZ50467.1"/>
    </source>
</evidence>
<proteinExistence type="predicted"/>
<reference evidence="1 2" key="1">
    <citation type="submission" date="2019-07" db="EMBL/GenBank/DDBJ databases">
        <authorList>
            <person name="Jastrzebski P J."/>
            <person name="Paukszto L."/>
            <person name="Jastrzebski P J."/>
        </authorList>
    </citation>
    <scope>NUCLEOTIDE SEQUENCE [LARGE SCALE GENOMIC DNA]</scope>
    <source>
        <strain evidence="1 2">WMS-il1</strain>
    </source>
</reference>
<accession>A0A564YT72</accession>
<dbReference type="Proteomes" id="UP000321570">
    <property type="component" value="Unassembled WGS sequence"/>
</dbReference>
<organism evidence="1 2">
    <name type="scientific">Hymenolepis diminuta</name>
    <name type="common">Rat tapeworm</name>
    <dbReference type="NCBI Taxonomy" id="6216"/>
    <lineage>
        <taxon>Eukaryota</taxon>
        <taxon>Metazoa</taxon>
        <taxon>Spiralia</taxon>
        <taxon>Lophotrochozoa</taxon>
        <taxon>Platyhelminthes</taxon>
        <taxon>Cestoda</taxon>
        <taxon>Eucestoda</taxon>
        <taxon>Cyclophyllidea</taxon>
        <taxon>Hymenolepididae</taxon>
        <taxon>Hymenolepis</taxon>
    </lineage>
</organism>
<protein>
    <submittedName>
        <fullName evidence="1">Uncharacterized protein</fullName>
    </submittedName>
</protein>